<dbReference type="AlphaFoldDB" id="A0A382FSU4"/>
<gene>
    <name evidence="1" type="ORF">METZ01_LOCUS218157</name>
</gene>
<reference evidence="1" key="1">
    <citation type="submission" date="2018-05" db="EMBL/GenBank/DDBJ databases">
        <authorList>
            <person name="Lanie J.A."/>
            <person name="Ng W.-L."/>
            <person name="Kazmierczak K.M."/>
            <person name="Andrzejewski T.M."/>
            <person name="Davidsen T.M."/>
            <person name="Wayne K.J."/>
            <person name="Tettelin H."/>
            <person name="Glass J.I."/>
            <person name="Rusch D."/>
            <person name="Podicherti R."/>
            <person name="Tsui H.-C.T."/>
            <person name="Winkler M.E."/>
        </authorList>
    </citation>
    <scope>NUCLEOTIDE SEQUENCE</scope>
</reference>
<sequence length="81" mass="8839">MKSFFISFISFTILSASTWQNIQSPTETQTILNVQSGSLENSVVAFNIDGFHLIPVQTPEGEMYLARLEDGASLLEAGSPD</sequence>
<accession>A0A382FSU4</accession>
<feature type="non-terminal residue" evidence="1">
    <location>
        <position position="81"/>
    </location>
</feature>
<organism evidence="1">
    <name type="scientific">marine metagenome</name>
    <dbReference type="NCBI Taxonomy" id="408172"/>
    <lineage>
        <taxon>unclassified sequences</taxon>
        <taxon>metagenomes</taxon>
        <taxon>ecological metagenomes</taxon>
    </lineage>
</organism>
<protein>
    <submittedName>
        <fullName evidence="1">Uncharacterized protein</fullName>
    </submittedName>
</protein>
<name>A0A382FSU4_9ZZZZ</name>
<proteinExistence type="predicted"/>
<evidence type="ECO:0000313" key="1">
    <source>
        <dbReference type="EMBL" id="SVB65303.1"/>
    </source>
</evidence>
<dbReference type="EMBL" id="UINC01051308">
    <property type="protein sequence ID" value="SVB65303.1"/>
    <property type="molecule type" value="Genomic_DNA"/>
</dbReference>